<gene>
    <name evidence="2" type="ORF">COB67_08445</name>
</gene>
<protein>
    <recommendedName>
        <fullName evidence="1">HNH nuclease domain-containing protein</fullName>
    </recommendedName>
</protein>
<name>A0A2A4T3B4_9DELT</name>
<evidence type="ECO:0000313" key="2">
    <source>
        <dbReference type="EMBL" id="PCI27487.1"/>
    </source>
</evidence>
<organism evidence="2 3">
    <name type="scientific">SAR324 cluster bacterium</name>
    <dbReference type="NCBI Taxonomy" id="2024889"/>
    <lineage>
        <taxon>Bacteria</taxon>
        <taxon>Deltaproteobacteria</taxon>
        <taxon>SAR324 cluster</taxon>
    </lineage>
</organism>
<dbReference type="InterPro" id="IPR052892">
    <property type="entry name" value="NA-targeting_endonuclease"/>
</dbReference>
<feature type="domain" description="HNH nuclease" evidence="1">
    <location>
        <begin position="123"/>
        <end position="174"/>
    </location>
</feature>
<dbReference type="CDD" id="cd00085">
    <property type="entry name" value="HNHc"/>
    <property type="match status" value="1"/>
</dbReference>
<dbReference type="NCBIfam" id="NF040563">
    <property type="entry name" value="guided_IscB"/>
    <property type="match status" value="1"/>
</dbReference>
<evidence type="ECO:0000313" key="3">
    <source>
        <dbReference type="Proteomes" id="UP000218113"/>
    </source>
</evidence>
<dbReference type="AlphaFoldDB" id="A0A2A4T3B4"/>
<dbReference type="InterPro" id="IPR047693">
    <property type="entry name" value="RNA-guided_IscB-like"/>
</dbReference>
<dbReference type="GO" id="GO:0004519">
    <property type="term" value="F:endonuclease activity"/>
    <property type="evidence" value="ECO:0007669"/>
    <property type="project" value="InterPro"/>
</dbReference>
<evidence type="ECO:0000259" key="1">
    <source>
        <dbReference type="SMART" id="SM00507"/>
    </source>
</evidence>
<dbReference type="InterPro" id="IPR025938">
    <property type="entry name" value="RRXRR_dom"/>
</dbReference>
<dbReference type="Pfam" id="PF14239">
    <property type="entry name" value="RRXRR"/>
    <property type="match status" value="1"/>
</dbReference>
<dbReference type="InterPro" id="IPR003615">
    <property type="entry name" value="HNH_nuc"/>
</dbReference>
<accession>A0A2A4T3B4</accession>
<dbReference type="InterPro" id="IPR002711">
    <property type="entry name" value="HNH"/>
</dbReference>
<dbReference type="Gene3D" id="1.10.30.50">
    <property type="match status" value="1"/>
</dbReference>
<reference evidence="3" key="1">
    <citation type="submission" date="2017-08" db="EMBL/GenBank/DDBJ databases">
        <title>A dynamic microbial community with high functional redundancy inhabits the cold, oxic subseafloor aquifer.</title>
        <authorList>
            <person name="Tully B.J."/>
            <person name="Wheat C.G."/>
            <person name="Glazer B.T."/>
            <person name="Huber J.A."/>
        </authorList>
    </citation>
    <scope>NUCLEOTIDE SEQUENCE [LARGE SCALE GENOMIC DNA]</scope>
</reference>
<comment type="caution">
    <text evidence="2">The sequence shown here is derived from an EMBL/GenBank/DDBJ whole genome shotgun (WGS) entry which is preliminary data.</text>
</comment>
<dbReference type="GO" id="GO:0008270">
    <property type="term" value="F:zinc ion binding"/>
    <property type="evidence" value="ECO:0007669"/>
    <property type="project" value="InterPro"/>
</dbReference>
<sequence length="175" mass="20012">MVTLARHTLPGLPGFSSRRKDATSIRARYKEETFNPLPTQESKTIAKTRYRKPRFLNRTLPQGWLAPSLLSRVFNIETWVEKLCCFAPVKAISQELVRFDMQQMENPEISGKEYQQGTLAGYETKQYLLEKWNRTCVYCGAQNVPLEIEHIIPKSKGGSNRVSNLTLACVSCNQK</sequence>
<dbReference type="PANTHER" id="PTHR33877:SF2">
    <property type="entry name" value="OS07G0170200 PROTEIN"/>
    <property type="match status" value="1"/>
</dbReference>
<dbReference type="EMBL" id="NVSR01000058">
    <property type="protein sequence ID" value="PCI27487.1"/>
    <property type="molecule type" value="Genomic_DNA"/>
</dbReference>
<dbReference type="Proteomes" id="UP000218113">
    <property type="component" value="Unassembled WGS sequence"/>
</dbReference>
<feature type="non-terminal residue" evidence="2">
    <location>
        <position position="175"/>
    </location>
</feature>
<dbReference type="PANTHER" id="PTHR33877">
    <property type="entry name" value="SLL1193 PROTEIN"/>
    <property type="match status" value="1"/>
</dbReference>
<dbReference type="SMART" id="SM00507">
    <property type="entry name" value="HNHc"/>
    <property type="match status" value="1"/>
</dbReference>
<dbReference type="GO" id="GO:0003676">
    <property type="term" value="F:nucleic acid binding"/>
    <property type="evidence" value="ECO:0007669"/>
    <property type="project" value="InterPro"/>
</dbReference>
<dbReference type="Pfam" id="PF01844">
    <property type="entry name" value="HNH"/>
    <property type="match status" value="1"/>
</dbReference>
<proteinExistence type="predicted"/>